<dbReference type="SUPFAM" id="SSF51735">
    <property type="entry name" value="NAD(P)-binding Rossmann-fold domains"/>
    <property type="match status" value="1"/>
</dbReference>
<keyword evidence="7" id="KW-1185">Reference proteome</keyword>
<reference evidence="7" key="1">
    <citation type="journal article" date="2019" name="Int. J. Syst. Evol. Microbiol.">
        <title>The Global Catalogue of Microorganisms (GCM) 10K type strain sequencing project: providing services to taxonomists for standard genome sequencing and annotation.</title>
        <authorList>
            <consortium name="The Broad Institute Genomics Platform"/>
            <consortium name="The Broad Institute Genome Sequencing Center for Infectious Disease"/>
            <person name="Wu L."/>
            <person name="Ma J."/>
        </authorList>
    </citation>
    <scope>NUCLEOTIDE SEQUENCE [LARGE SCALE GENOMIC DNA]</scope>
    <source>
        <strain evidence="7">KCTC 42182</strain>
    </source>
</reference>
<dbReference type="InterPro" id="IPR014027">
    <property type="entry name" value="UDP-Glc/GDP-Man_DH_C"/>
</dbReference>
<evidence type="ECO:0000256" key="2">
    <source>
        <dbReference type="ARBA" id="ARBA00023002"/>
    </source>
</evidence>
<protein>
    <submittedName>
        <fullName evidence="6">Nucleotide sugar dehydrogenase</fullName>
    </submittedName>
</protein>
<keyword evidence="3" id="KW-0520">NAD</keyword>
<dbReference type="Pfam" id="PF03720">
    <property type="entry name" value="UDPG_MGDP_dh_C"/>
    <property type="match status" value="1"/>
</dbReference>
<dbReference type="InterPro" id="IPR017476">
    <property type="entry name" value="UDP-Glc/GDP-Man"/>
</dbReference>
<dbReference type="PANTHER" id="PTHR43491">
    <property type="entry name" value="UDP-N-ACETYL-D-MANNOSAMINE DEHYDROGENASE"/>
    <property type="match status" value="1"/>
</dbReference>
<comment type="caution">
    <text evidence="6">The sequence shown here is derived from an EMBL/GenBank/DDBJ whole genome shotgun (WGS) entry which is preliminary data.</text>
</comment>
<dbReference type="InterPro" id="IPR014026">
    <property type="entry name" value="UDP-Glc/GDP-Man_DH_dimer"/>
</dbReference>
<gene>
    <name evidence="6" type="ORF">ACFOOQ_10925</name>
</gene>
<dbReference type="NCBIfam" id="TIGR03026">
    <property type="entry name" value="NDP-sugDHase"/>
    <property type="match status" value="1"/>
</dbReference>
<evidence type="ECO:0000313" key="6">
    <source>
        <dbReference type="EMBL" id="MFC3676058.1"/>
    </source>
</evidence>
<dbReference type="Pfam" id="PF00984">
    <property type="entry name" value="UDPG_MGDP_dh"/>
    <property type="match status" value="1"/>
</dbReference>
<evidence type="ECO:0000256" key="4">
    <source>
        <dbReference type="PIRNR" id="PIRNR000124"/>
    </source>
</evidence>
<dbReference type="InterPro" id="IPR036220">
    <property type="entry name" value="UDP-Glc/GDP-Man_DH_C_sf"/>
</dbReference>
<sequence>MTASPSVSSPIAVIGLGYVGLPLAVTLAKHFPVLGFDIDADRVAELRRGEDRTREVAAGDLGATALRFSADAADLAGQAVYIVTVPTPVDSANQPDLGPVRSASCTVGHALRGAAGSGAIVVFESTVYPGVTEELCGPIIEQESGLVCGRDFFLGYSPERINPGDKLHTVDRITKVVAGQTPEIADRLAAIYGKVTAGGIHVAPDIKTAEAAKVIENAQRDINIAFVNEIAMIFGKMGISTYDVLEAASTKWNFLEFKPGLVGGHCIGVDPYYLAHRAEELGHPARIILSGRAINDSMSRHIAETVSARLRPGSRVLVLGLTFKEDVPDLRNSKVADLIGHLTQLGHDVAVHDPLADPDEAQHEYGVMLSPRLDALSGFDVVVAAVPHRTYRELDDAALGRLLQAGGLVADIKGMWRSRSLPAGLHYWTL</sequence>
<dbReference type="Proteomes" id="UP001595711">
    <property type="component" value="Unassembled WGS sequence"/>
</dbReference>
<dbReference type="SUPFAM" id="SSF52413">
    <property type="entry name" value="UDP-glucose/GDP-mannose dehydrogenase C-terminal domain"/>
    <property type="match status" value="1"/>
</dbReference>
<keyword evidence="2" id="KW-0560">Oxidoreductase</keyword>
<dbReference type="PIRSF" id="PIRSF500136">
    <property type="entry name" value="UDP_ManNAc_DH"/>
    <property type="match status" value="1"/>
</dbReference>
<dbReference type="PANTHER" id="PTHR43491:SF2">
    <property type="entry name" value="UDP-N-ACETYL-D-MANNOSAMINE DEHYDROGENASE"/>
    <property type="match status" value="1"/>
</dbReference>
<evidence type="ECO:0000256" key="1">
    <source>
        <dbReference type="ARBA" id="ARBA00006601"/>
    </source>
</evidence>
<dbReference type="InterPro" id="IPR001732">
    <property type="entry name" value="UDP-Glc/GDP-Man_DH_N"/>
</dbReference>
<evidence type="ECO:0000256" key="3">
    <source>
        <dbReference type="ARBA" id="ARBA00023027"/>
    </source>
</evidence>
<dbReference type="SMART" id="SM00984">
    <property type="entry name" value="UDPG_MGDP_dh_C"/>
    <property type="match status" value="1"/>
</dbReference>
<feature type="domain" description="UDP-glucose/GDP-mannose dehydrogenase C-terminal" evidence="5">
    <location>
        <begin position="317"/>
        <end position="418"/>
    </location>
</feature>
<dbReference type="Pfam" id="PF03721">
    <property type="entry name" value="UDPG_MGDP_dh_N"/>
    <property type="match status" value="1"/>
</dbReference>
<dbReference type="PIRSF" id="PIRSF000124">
    <property type="entry name" value="UDPglc_GDPman_dh"/>
    <property type="match status" value="1"/>
</dbReference>
<evidence type="ECO:0000313" key="7">
    <source>
        <dbReference type="Proteomes" id="UP001595711"/>
    </source>
</evidence>
<dbReference type="InterPro" id="IPR008927">
    <property type="entry name" value="6-PGluconate_DH-like_C_sf"/>
</dbReference>
<dbReference type="InterPro" id="IPR028359">
    <property type="entry name" value="UDP_ManNAc/GlcNAc_DH"/>
</dbReference>
<dbReference type="InterPro" id="IPR036291">
    <property type="entry name" value="NAD(P)-bd_dom_sf"/>
</dbReference>
<dbReference type="RefSeq" id="WP_379725958.1">
    <property type="nucleotide sequence ID" value="NZ_JBHRYJ010000002.1"/>
</dbReference>
<organism evidence="6 7">
    <name type="scientific">Ferrovibrio xuzhouensis</name>
    <dbReference type="NCBI Taxonomy" id="1576914"/>
    <lineage>
        <taxon>Bacteria</taxon>
        <taxon>Pseudomonadati</taxon>
        <taxon>Pseudomonadota</taxon>
        <taxon>Alphaproteobacteria</taxon>
        <taxon>Rhodospirillales</taxon>
        <taxon>Rhodospirillaceae</taxon>
        <taxon>Ferrovibrio</taxon>
    </lineage>
</organism>
<dbReference type="EMBL" id="JBHRYJ010000002">
    <property type="protein sequence ID" value="MFC3676058.1"/>
    <property type="molecule type" value="Genomic_DNA"/>
</dbReference>
<dbReference type="SUPFAM" id="SSF48179">
    <property type="entry name" value="6-phosphogluconate dehydrogenase C-terminal domain-like"/>
    <property type="match status" value="1"/>
</dbReference>
<evidence type="ECO:0000259" key="5">
    <source>
        <dbReference type="SMART" id="SM00984"/>
    </source>
</evidence>
<proteinExistence type="inferred from homology"/>
<comment type="similarity">
    <text evidence="1 4">Belongs to the UDP-glucose/GDP-mannose dehydrogenase family.</text>
</comment>
<accession>A0ABV7VGC8</accession>
<dbReference type="Gene3D" id="3.40.50.720">
    <property type="entry name" value="NAD(P)-binding Rossmann-like Domain"/>
    <property type="match status" value="2"/>
</dbReference>
<name>A0ABV7VGC8_9PROT</name>